<dbReference type="Pfam" id="PF10646">
    <property type="entry name" value="Germane"/>
    <property type="match status" value="1"/>
</dbReference>
<organism evidence="4 5">
    <name type="scientific">Phytohabitans rumicis</name>
    <dbReference type="NCBI Taxonomy" id="1076125"/>
    <lineage>
        <taxon>Bacteria</taxon>
        <taxon>Bacillati</taxon>
        <taxon>Actinomycetota</taxon>
        <taxon>Actinomycetes</taxon>
        <taxon>Micromonosporales</taxon>
        <taxon>Micromonosporaceae</taxon>
    </lineage>
</organism>
<reference evidence="4 5" key="2">
    <citation type="submission" date="2020-03" db="EMBL/GenBank/DDBJ databases">
        <authorList>
            <person name="Ichikawa N."/>
            <person name="Kimura A."/>
            <person name="Kitahashi Y."/>
            <person name="Uohara A."/>
        </authorList>
    </citation>
    <scope>NUCLEOTIDE SEQUENCE [LARGE SCALE GENOMIC DNA]</scope>
    <source>
        <strain evidence="4 5">NBRC 108638</strain>
    </source>
</reference>
<evidence type="ECO:0000259" key="3">
    <source>
        <dbReference type="SMART" id="SM00909"/>
    </source>
</evidence>
<dbReference type="InterPro" id="IPR019606">
    <property type="entry name" value="GerMN"/>
</dbReference>
<evidence type="ECO:0000256" key="2">
    <source>
        <dbReference type="SAM" id="Phobius"/>
    </source>
</evidence>
<evidence type="ECO:0000313" key="4">
    <source>
        <dbReference type="EMBL" id="GFJ87992.1"/>
    </source>
</evidence>
<evidence type="ECO:0000256" key="1">
    <source>
        <dbReference type="SAM" id="MobiDB-lite"/>
    </source>
</evidence>
<dbReference type="AlphaFoldDB" id="A0A6V8KS74"/>
<sequence length="318" mass="33508">MTRDEEVLRRVLESEAAKVEVRPDALSAIRARTARRRRWLPFGAVVFTAATATAATLVVVGLVARPAPRQVAPDPGAVTAPASPPPATPSPSGSDSFSGTPSAALAIYYVAGERLYREFHRLPAGDGSAPDKIRAAVREMLEPETASDPDYTSDWPAGVRVRDVSVDGSAVTVDLSAAPPNDLAAQQLVWTVAAVVGGDPSVRVRRDGQSVDTLRKAPAVDTLAAVWLIEPQHGSTVAKTFEAHVAGAVFEATAHLRVRMGDTVVTEKVLTLSQGAPSRGEAKVTLTLAPGTYTVEAYEISARDGSVQHLDGHTVTVR</sequence>
<dbReference type="InterPro" id="IPR018911">
    <property type="entry name" value="Gmad2_Ig-like_dom"/>
</dbReference>
<proteinExistence type="predicted"/>
<comment type="caution">
    <text evidence="4">The sequence shown here is derived from an EMBL/GenBank/DDBJ whole genome shotgun (WGS) entry which is preliminary data.</text>
</comment>
<keyword evidence="2" id="KW-1133">Transmembrane helix</keyword>
<dbReference type="SMART" id="SM00909">
    <property type="entry name" value="Germane"/>
    <property type="match status" value="1"/>
</dbReference>
<protein>
    <recommendedName>
        <fullName evidence="3">GerMN domain-containing protein</fullName>
    </recommendedName>
</protein>
<reference evidence="4 5" key="1">
    <citation type="submission" date="2020-03" db="EMBL/GenBank/DDBJ databases">
        <title>Whole genome shotgun sequence of Phytohabitans rumicis NBRC 108638.</title>
        <authorList>
            <person name="Komaki H."/>
            <person name="Tamura T."/>
        </authorList>
    </citation>
    <scope>NUCLEOTIDE SEQUENCE [LARGE SCALE GENOMIC DNA]</scope>
    <source>
        <strain evidence="4 5">NBRC 108638</strain>
    </source>
</reference>
<dbReference type="Pfam" id="PF10648">
    <property type="entry name" value="Gmad2"/>
    <property type="match status" value="1"/>
</dbReference>
<feature type="transmembrane region" description="Helical" evidence="2">
    <location>
        <begin position="39"/>
        <end position="64"/>
    </location>
</feature>
<keyword evidence="5" id="KW-1185">Reference proteome</keyword>
<feature type="region of interest" description="Disordered" evidence="1">
    <location>
        <begin position="72"/>
        <end position="98"/>
    </location>
</feature>
<dbReference type="Proteomes" id="UP000482960">
    <property type="component" value="Unassembled WGS sequence"/>
</dbReference>
<keyword evidence="2" id="KW-0812">Transmembrane</keyword>
<evidence type="ECO:0000313" key="5">
    <source>
        <dbReference type="Proteomes" id="UP000482960"/>
    </source>
</evidence>
<dbReference type="RefSeq" id="WP_173075177.1">
    <property type="nucleotide sequence ID" value="NZ_BAABJB010000006.1"/>
</dbReference>
<keyword evidence="2" id="KW-0472">Membrane</keyword>
<name>A0A6V8KS74_9ACTN</name>
<gene>
    <name evidence="4" type="ORF">Prum_016340</name>
</gene>
<accession>A0A6V8KS74</accession>
<dbReference type="EMBL" id="BLPG01000001">
    <property type="protein sequence ID" value="GFJ87992.1"/>
    <property type="molecule type" value="Genomic_DNA"/>
</dbReference>
<feature type="domain" description="GerMN" evidence="3">
    <location>
        <begin position="133"/>
        <end position="215"/>
    </location>
</feature>